<protein>
    <submittedName>
        <fullName evidence="2">RES domain-containing protein</fullName>
    </submittedName>
</protein>
<dbReference type="AlphaFoldDB" id="A0A1I1BLT2"/>
<evidence type="ECO:0000313" key="3">
    <source>
        <dbReference type="Proteomes" id="UP000198790"/>
    </source>
</evidence>
<sequence>MVTYFRLIENLPGRSSLGFGLGAGRWNQYGTPIIYGCSISSLNFLELLSIKGAVVTESKWKFVVLEIQTPIPELDASQLPADWRNRPHPRSTQEFGTAWAKGMISPVLKIPSCRIPLNSYPAEHNLLINPLHADFQNSVKVVDEWDVSFEVNS</sequence>
<name>A0A1I1BLT2_9BACT</name>
<dbReference type="EMBL" id="FOKK01000015">
    <property type="protein sequence ID" value="SFB51315.1"/>
    <property type="molecule type" value="Genomic_DNA"/>
</dbReference>
<organism evidence="2 3">
    <name type="scientific">Algoriphagus aquimarinus</name>
    <dbReference type="NCBI Taxonomy" id="237018"/>
    <lineage>
        <taxon>Bacteria</taxon>
        <taxon>Pseudomonadati</taxon>
        <taxon>Bacteroidota</taxon>
        <taxon>Cytophagia</taxon>
        <taxon>Cytophagales</taxon>
        <taxon>Cyclobacteriaceae</taxon>
        <taxon>Algoriphagus</taxon>
    </lineage>
</organism>
<accession>A0A1I1BLT2</accession>
<dbReference type="InterPro" id="IPR014914">
    <property type="entry name" value="RES_dom"/>
</dbReference>
<proteinExistence type="predicted"/>
<dbReference type="Proteomes" id="UP000198790">
    <property type="component" value="Unassembled WGS sequence"/>
</dbReference>
<gene>
    <name evidence="2" type="ORF">SAMN04489723_11543</name>
</gene>
<dbReference type="STRING" id="237018.SAMN04489723_11543"/>
<dbReference type="SMART" id="SM00953">
    <property type="entry name" value="RES"/>
    <property type="match status" value="1"/>
</dbReference>
<reference evidence="2 3" key="1">
    <citation type="submission" date="2016-10" db="EMBL/GenBank/DDBJ databases">
        <authorList>
            <person name="de Groot N.N."/>
        </authorList>
    </citation>
    <scope>NUCLEOTIDE SEQUENCE [LARGE SCALE GENOMIC DNA]</scope>
    <source>
        <strain evidence="2 3">DSM 23399</strain>
    </source>
</reference>
<keyword evidence="3" id="KW-1185">Reference proteome</keyword>
<evidence type="ECO:0000259" key="1">
    <source>
        <dbReference type="SMART" id="SM00953"/>
    </source>
</evidence>
<evidence type="ECO:0000313" key="2">
    <source>
        <dbReference type="EMBL" id="SFB51315.1"/>
    </source>
</evidence>
<dbReference type="Pfam" id="PF08808">
    <property type="entry name" value="RES"/>
    <property type="match status" value="1"/>
</dbReference>
<feature type="domain" description="RES" evidence="1">
    <location>
        <begin position="13"/>
        <end position="142"/>
    </location>
</feature>